<dbReference type="InterPro" id="IPR010286">
    <property type="entry name" value="METTL16/RlmF"/>
</dbReference>
<feature type="binding site" evidence="11">
    <location>
        <position position="107"/>
    </location>
    <ligand>
        <name>S-adenosyl-L-methionine</name>
        <dbReference type="ChEBI" id="CHEBI:59789"/>
    </ligand>
</feature>
<dbReference type="Proteomes" id="UP000801492">
    <property type="component" value="Unassembled WGS sequence"/>
</dbReference>
<dbReference type="GO" id="GO:0005737">
    <property type="term" value="C:cytoplasm"/>
    <property type="evidence" value="ECO:0007669"/>
    <property type="project" value="UniProtKB-SubCell"/>
</dbReference>
<evidence type="ECO:0000256" key="4">
    <source>
        <dbReference type="ARBA" id="ARBA00022490"/>
    </source>
</evidence>
<keyword evidence="9" id="KW-0539">Nucleus</keyword>
<dbReference type="CDD" id="cd02440">
    <property type="entry name" value="AdoMet_MTases"/>
    <property type="match status" value="1"/>
</dbReference>
<keyword evidence="5 10" id="KW-0489">Methyltransferase</keyword>
<feature type="binding site" evidence="11">
    <location>
        <position position="81"/>
    </location>
    <ligand>
        <name>S-adenosyl-L-methionine</name>
        <dbReference type="ChEBI" id="CHEBI:59789"/>
    </ligand>
</feature>
<dbReference type="GO" id="GO:0051254">
    <property type="term" value="P:positive regulation of RNA metabolic process"/>
    <property type="evidence" value="ECO:0007669"/>
    <property type="project" value="UniProtKB-ARBA"/>
</dbReference>
<dbReference type="OrthoDB" id="514248at2759"/>
<evidence type="ECO:0000256" key="10">
    <source>
        <dbReference type="PIRNR" id="PIRNR037350"/>
    </source>
</evidence>
<reference evidence="13" key="1">
    <citation type="submission" date="2019-08" db="EMBL/GenBank/DDBJ databases">
        <title>The genome of the North American firefly Photinus pyralis.</title>
        <authorList>
            <consortium name="Photinus pyralis genome working group"/>
            <person name="Fallon T.R."/>
            <person name="Sander Lower S.E."/>
            <person name="Weng J.-K."/>
        </authorList>
    </citation>
    <scope>NUCLEOTIDE SEQUENCE</scope>
    <source>
        <strain evidence="13">TRF0915ILg1</strain>
        <tissue evidence="13">Whole body</tissue>
    </source>
</reference>
<comment type="similarity">
    <text evidence="3 10">Belongs to the methyltransferase superfamily. METTL16/RlmF family.</text>
</comment>
<dbReference type="SUPFAM" id="SSF53335">
    <property type="entry name" value="S-adenosyl-L-methionine-dependent methyltransferases"/>
    <property type="match status" value="1"/>
</dbReference>
<name>A0A8K0G0B7_IGNLU</name>
<evidence type="ECO:0000256" key="2">
    <source>
        <dbReference type="ARBA" id="ARBA00004496"/>
    </source>
</evidence>
<feature type="region of interest" description="Disordered" evidence="12">
    <location>
        <begin position="380"/>
        <end position="403"/>
    </location>
</feature>
<organism evidence="13 14">
    <name type="scientific">Ignelater luminosus</name>
    <name type="common">Cucubano</name>
    <name type="synonym">Pyrophorus luminosus</name>
    <dbReference type="NCBI Taxonomy" id="2038154"/>
    <lineage>
        <taxon>Eukaryota</taxon>
        <taxon>Metazoa</taxon>
        <taxon>Ecdysozoa</taxon>
        <taxon>Arthropoda</taxon>
        <taxon>Hexapoda</taxon>
        <taxon>Insecta</taxon>
        <taxon>Pterygota</taxon>
        <taxon>Neoptera</taxon>
        <taxon>Endopterygota</taxon>
        <taxon>Coleoptera</taxon>
        <taxon>Polyphaga</taxon>
        <taxon>Elateriformia</taxon>
        <taxon>Elateroidea</taxon>
        <taxon>Elateridae</taxon>
        <taxon>Agrypninae</taxon>
        <taxon>Pyrophorini</taxon>
        <taxon>Ignelater</taxon>
    </lineage>
</organism>
<evidence type="ECO:0000256" key="11">
    <source>
        <dbReference type="PIRSR" id="PIRSR037350-1"/>
    </source>
</evidence>
<evidence type="ECO:0000256" key="8">
    <source>
        <dbReference type="ARBA" id="ARBA00022884"/>
    </source>
</evidence>
<dbReference type="GO" id="GO:0070475">
    <property type="term" value="P:rRNA base methylation"/>
    <property type="evidence" value="ECO:0007669"/>
    <property type="project" value="TreeGrafter"/>
</dbReference>
<evidence type="ECO:0000256" key="12">
    <source>
        <dbReference type="SAM" id="MobiDB-lite"/>
    </source>
</evidence>
<dbReference type="InterPro" id="IPR017182">
    <property type="entry name" value="METTL16/PsiM"/>
</dbReference>
<proteinExistence type="inferred from homology"/>
<evidence type="ECO:0000313" key="14">
    <source>
        <dbReference type="Proteomes" id="UP000801492"/>
    </source>
</evidence>
<dbReference type="GO" id="GO:0043488">
    <property type="term" value="P:regulation of mRNA stability"/>
    <property type="evidence" value="ECO:0007669"/>
    <property type="project" value="UniProtKB-ARBA"/>
</dbReference>
<gene>
    <name evidence="13" type="ORF">ILUMI_22685</name>
</gene>
<dbReference type="PANTHER" id="PTHR13393:SF0">
    <property type="entry name" value="RNA N6-ADENOSINE-METHYLTRANSFERASE METTL16"/>
    <property type="match status" value="1"/>
</dbReference>
<comment type="subcellular location">
    <subcellularLocation>
        <location evidence="2">Cytoplasm</location>
    </subcellularLocation>
    <subcellularLocation>
        <location evidence="1">Nucleus</location>
    </subcellularLocation>
</comment>
<keyword evidence="6 10" id="KW-0808">Transferase</keyword>
<dbReference type="Pfam" id="PF05971">
    <property type="entry name" value="Methyltransf_10"/>
    <property type="match status" value="1"/>
</dbReference>
<feature type="binding site" evidence="11">
    <location>
        <position position="181"/>
    </location>
    <ligand>
        <name>S-adenosyl-L-methionine</name>
        <dbReference type="ChEBI" id="CHEBI:59789"/>
    </ligand>
</feature>
<evidence type="ECO:0000256" key="3">
    <source>
        <dbReference type="ARBA" id="ARBA00005878"/>
    </source>
</evidence>
<dbReference type="AlphaFoldDB" id="A0A8K0G0B7"/>
<comment type="caution">
    <text evidence="13">The sequence shown here is derived from an EMBL/GenBank/DDBJ whole genome shotgun (WGS) entry which is preliminary data.</text>
</comment>
<evidence type="ECO:0000313" key="13">
    <source>
        <dbReference type="EMBL" id="KAF2883512.1"/>
    </source>
</evidence>
<accession>A0A8K0G0B7</accession>
<dbReference type="GO" id="GO:0005634">
    <property type="term" value="C:nucleus"/>
    <property type="evidence" value="ECO:0007669"/>
    <property type="project" value="UniProtKB-SubCell"/>
</dbReference>
<protein>
    <recommendedName>
        <fullName evidence="10">U6 small nuclear RNA (adenine-(43)-N(6))-methyltransferase</fullName>
        <ecNumber evidence="10">2.1.1.-</ecNumber>
    </recommendedName>
</protein>
<keyword evidence="8" id="KW-0694">RNA-binding</keyword>
<dbReference type="Gene3D" id="3.40.50.150">
    <property type="entry name" value="Vaccinia Virus protein VP39"/>
    <property type="match status" value="1"/>
</dbReference>
<feature type="binding site" evidence="11">
    <location>
        <position position="130"/>
    </location>
    <ligand>
        <name>S-adenosyl-L-methionine</name>
        <dbReference type="ChEBI" id="CHEBI:59789"/>
    </ligand>
</feature>
<dbReference type="PIRSF" id="PIRSF037350">
    <property type="entry name" value="Mtase_ZK1128_prd"/>
    <property type="match status" value="1"/>
</dbReference>
<sequence length="493" mass="56402">MSLNKYMHPRNIYKTPPNFKQLAIDFPEFRAYVKQDVSGKVAIDFKDIKALRALTCTLLKKDFGLDVEIPLTRMIPTVPLRLNYILWIEDLLSISGELDNINGIDIGTGASCIYPLLAAKSKGWSMLASDVDKESLDFAKNNIERNCLSNLITVKHVSETTRLKEAINDDPTKKFDFCMCNPPFFSSTQELNPTYKARRPDRPRPRNAFCATTGEVVADGGEVNFIKKLIEESQELERRIKIYTSMIGHKSNLSPLKNLLREADVVSFKQTEFYQGHTTRWALAWTYHDIDLRKIPEATVTAARKSKPKPPLQYELPTEQEVNLKDVSEKLVDMFNKLQMDYNVVKESKNVLGYCTTARSNTWSHQRRKRREQQRLNSLLNENNNEYKLSSPSTSSNDGNSSLDVQNASEQVAKMKVTSPSLKSPSKRELDDDGFYNYKKMKTDSYDDCYLKTSLVVRKNDSNIVIELLYLEGSAGKEGIHQVLQYIKNNFKL</sequence>
<keyword evidence="14" id="KW-1185">Reference proteome</keyword>
<dbReference type="FunFam" id="3.40.50.150:FF:000062">
    <property type="entry name" value="U6 small nuclear RNA (adenine-(43)-N(6))-methyltransferase"/>
    <property type="match status" value="1"/>
</dbReference>
<keyword evidence="7 11" id="KW-0949">S-adenosyl-L-methionine</keyword>
<dbReference type="EMBL" id="VTPC01090404">
    <property type="protein sequence ID" value="KAF2883512.1"/>
    <property type="molecule type" value="Genomic_DNA"/>
</dbReference>
<dbReference type="InterPro" id="IPR029063">
    <property type="entry name" value="SAM-dependent_MTases_sf"/>
</dbReference>
<dbReference type="GO" id="GO:0001734">
    <property type="term" value="F:mRNA m(6)A methyltransferase activity"/>
    <property type="evidence" value="ECO:0007669"/>
    <property type="project" value="UniProtKB-ARBA"/>
</dbReference>
<dbReference type="GO" id="GO:0006397">
    <property type="term" value="P:mRNA processing"/>
    <property type="evidence" value="ECO:0007669"/>
    <property type="project" value="UniProtKB-ARBA"/>
</dbReference>
<evidence type="ECO:0000256" key="1">
    <source>
        <dbReference type="ARBA" id="ARBA00004123"/>
    </source>
</evidence>
<evidence type="ECO:0000256" key="5">
    <source>
        <dbReference type="ARBA" id="ARBA00022603"/>
    </source>
</evidence>
<keyword evidence="4" id="KW-0963">Cytoplasm</keyword>
<evidence type="ECO:0000256" key="9">
    <source>
        <dbReference type="ARBA" id="ARBA00023242"/>
    </source>
</evidence>
<evidence type="ECO:0000256" key="6">
    <source>
        <dbReference type="ARBA" id="ARBA00022679"/>
    </source>
</evidence>
<dbReference type="GO" id="GO:0009896">
    <property type="term" value="P:positive regulation of catabolic process"/>
    <property type="evidence" value="ECO:0007669"/>
    <property type="project" value="UniProtKB-ARBA"/>
</dbReference>
<dbReference type="EC" id="2.1.1.-" evidence="10"/>
<dbReference type="PANTHER" id="PTHR13393">
    <property type="entry name" value="SAM-DEPENDENT METHYLTRANSFERASE"/>
    <property type="match status" value="1"/>
</dbReference>
<evidence type="ECO:0000256" key="7">
    <source>
        <dbReference type="ARBA" id="ARBA00022691"/>
    </source>
</evidence>
<dbReference type="GO" id="GO:0003723">
    <property type="term" value="F:RNA binding"/>
    <property type="evidence" value="ECO:0007669"/>
    <property type="project" value="UniProtKB-KW"/>
</dbReference>